<name>A0AAU9ZPX0_PHORO</name>
<dbReference type="GO" id="GO:0007166">
    <property type="term" value="P:cell surface receptor signaling pathway"/>
    <property type="evidence" value="ECO:0007669"/>
    <property type="project" value="TreeGrafter"/>
</dbReference>
<feature type="transmembrane region" description="Helical" evidence="6">
    <location>
        <begin position="158"/>
        <end position="181"/>
    </location>
</feature>
<dbReference type="GO" id="GO:0005886">
    <property type="term" value="C:plasma membrane"/>
    <property type="evidence" value="ECO:0007669"/>
    <property type="project" value="TreeGrafter"/>
</dbReference>
<dbReference type="PANTHER" id="PTHR23320:SF8">
    <property type="entry name" value="MEMBRANE-SPANNING 4-DOMAINS SUBFAMILY A MEMBER 7"/>
    <property type="match status" value="1"/>
</dbReference>
<keyword evidence="5 6" id="KW-0472">Membrane</keyword>
<protein>
    <submittedName>
        <fullName evidence="7">Ms4a7 protein</fullName>
    </submittedName>
</protein>
<dbReference type="EMBL" id="CALSGD010001464">
    <property type="protein sequence ID" value="CAH6793773.1"/>
    <property type="molecule type" value="Genomic_DNA"/>
</dbReference>
<evidence type="ECO:0000256" key="4">
    <source>
        <dbReference type="ARBA" id="ARBA00022989"/>
    </source>
</evidence>
<feature type="transmembrane region" description="Helical" evidence="6">
    <location>
        <begin position="36"/>
        <end position="57"/>
    </location>
</feature>
<evidence type="ECO:0000256" key="1">
    <source>
        <dbReference type="ARBA" id="ARBA00004141"/>
    </source>
</evidence>
<evidence type="ECO:0000256" key="3">
    <source>
        <dbReference type="ARBA" id="ARBA00022692"/>
    </source>
</evidence>
<organism evidence="7 8">
    <name type="scientific">Phodopus roborovskii</name>
    <name type="common">Roborovski's desert hamster</name>
    <name type="synonym">Cricetulus roborovskii</name>
    <dbReference type="NCBI Taxonomy" id="109678"/>
    <lineage>
        <taxon>Eukaryota</taxon>
        <taxon>Metazoa</taxon>
        <taxon>Chordata</taxon>
        <taxon>Craniata</taxon>
        <taxon>Vertebrata</taxon>
        <taxon>Euteleostomi</taxon>
        <taxon>Mammalia</taxon>
        <taxon>Eutheria</taxon>
        <taxon>Euarchontoglires</taxon>
        <taxon>Glires</taxon>
        <taxon>Rodentia</taxon>
        <taxon>Myomorpha</taxon>
        <taxon>Muroidea</taxon>
        <taxon>Cricetidae</taxon>
        <taxon>Cricetinae</taxon>
        <taxon>Phodopus</taxon>
    </lineage>
</organism>
<comment type="subcellular location">
    <subcellularLocation>
        <location evidence="1">Membrane</location>
        <topology evidence="1">Multi-pass membrane protein</topology>
    </subcellularLocation>
</comment>
<proteinExistence type="inferred from homology"/>
<keyword evidence="8" id="KW-1185">Reference proteome</keyword>
<feature type="transmembrane region" description="Helical" evidence="6">
    <location>
        <begin position="69"/>
        <end position="89"/>
    </location>
</feature>
<evidence type="ECO:0000256" key="6">
    <source>
        <dbReference type="SAM" id="Phobius"/>
    </source>
</evidence>
<reference evidence="7" key="1">
    <citation type="submission" date="2022-06" db="EMBL/GenBank/DDBJ databases">
        <authorList>
            <person name="Andreotti S."/>
            <person name="Wyler E."/>
        </authorList>
    </citation>
    <scope>NUCLEOTIDE SEQUENCE</scope>
</reference>
<gene>
    <name evidence="7" type="primary">Ms4a7</name>
    <name evidence="7" type="ORF">PHOROB_LOCUS10475</name>
</gene>
<feature type="transmembrane region" description="Helical" evidence="6">
    <location>
        <begin position="101"/>
        <end position="123"/>
    </location>
</feature>
<keyword evidence="3 6" id="KW-0812">Transmembrane</keyword>
<dbReference type="Pfam" id="PF04103">
    <property type="entry name" value="CD20"/>
    <property type="match status" value="1"/>
</dbReference>
<dbReference type="PANTHER" id="PTHR23320">
    <property type="entry name" value="MEMBRANE-SPANNING 4-DOMAINS SUBFAMILY A MS4A -RELATED"/>
    <property type="match status" value="1"/>
</dbReference>
<dbReference type="AlphaFoldDB" id="A0AAU9ZPX0"/>
<comment type="similarity">
    <text evidence="2">Belongs to the MS4A family.</text>
</comment>
<evidence type="ECO:0000313" key="8">
    <source>
        <dbReference type="Proteomes" id="UP001152836"/>
    </source>
</evidence>
<dbReference type="Proteomes" id="UP001152836">
    <property type="component" value="Unassembled WGS sequence"/>
</dbReference>
<evidence type="ECO:0000256" key="2">
    <source>
        <dbReference type="ARBA" id="ARBA00009565"/>
    </source>
</evidence>
<evidence type="ECO:0000313" key="7">
    <source>
        <dbReference type="EMBL" id="CAH6793773.1"/>
    </source>
</evidence>
<dbReference type="InterPro" id="IPR030417">
    <property type="entry name" value="MS4A"/>
</dbReference>
<dbReference type="GO" id="GO:0005802">
    <property type="term" value="C:trans-Golgi network"/>
    <property type="evidence" value="ECO:0007669"/>
    <property type="project" value="TreeGrafter"/>
</dbReference>
<accession>A0AAU9ZPX0</accession>
<dbReference type="InterPro" id="IPR007237">
    <property type="entry name" value="CD20-like"/>
</dbReference>
<keyword evidence="4 6" id="KW-1133">Transmembrane helix</keyword>
<sequence length="232" mass="25260">MDIVIHKREKAGHSHQKGDDLVGVPKEATVLGTIQILCALTIASLGGILVSASYSSYFNPAAFTTLMTGYPFVGSLCFVIAGSLSIISGQLSFKPFALSSLASNAASSAVATIGFLLLTHSLIDMGTASPHCNSEKKFLSLMLYSESHHWMNEDKNCLLAYVSIMSGLVVMLIFTVLEFLLAAYSSVFWWKQVYANKPGLLINVILLECIFFMPESQDHTQVVKSSLLKPWI</sequence>
<comment type="caution">
    <text evidence="7">The sequence shown here is derived from an EMBL/GenBank/DDBJ whole genome shotgun (WGS) entry which is preliminary data.</text>
</comment>
<evidence type="ECO:0000256" key="5">
    <source>
        <dbReference type="ARBA" id="ARBA00023136"/>
    </source>
</evidence>